<feature type="compositionally biased region" description="Basic and acidic residues" evidence="1">
    <location>
        <begin position="1"/>
        <end position="15"/>
    </location>
</feature>
<dbReference type="EMBL" id="JAMDHA010000004">
    <property type="protein sequence ID" value="MDD1006845.1"/>
    <property type="molecule type" value="Genomic_DNA"/>
</dbReference>
<sequence>MKHITSDRRNRREHANQNGKNQKTTQKIRHLVHVALLNAELAVHWTLRDEGLSRVTELRGQFDPASEPNTEAD</sequence>
<gene>
    <name evidence="2" type="ORF">M5G27_05055</name>
</gene>
<protein>
    <submittedName>
        <fullName evidence="2">Uncharacterized protein</fullName>
    </submittedName>
</protein>
<feature type="region of interest" description="Disordered" evidence="1">
    <location>
        <begin position="1"/>
        <end position="27"/>
    </location>
</feature>
<dbReference type="Proteomes" id="UP001148185">
    <property type="component" value="Unassembled WGS sequence"/>
</dbReference>
<evidence type="ECO:0000313" key="3">
    <source>
        <dbReference type="Proteomes" id="UP001148185"/>
    </source>
</evidence>
<feature type="compositionally biased region" description="Polar residues" evidence="1">
    <location>
        <begin position="16"/>
        <end position="25"/>
    </location>
</feature>
<accession>A0A9X4BYN6</accession>
<organism evidence="2 3">
    <name type="scientific">Pseudomonas shahriarae</name>
    <dbReference type="NCBI Taxonomy" id="2745512"/>
    <lineage>
        <taxon>Bacteria</taxon>
        <taxon>Pseudomonadati</taxon>
        <taxon>Pseudomonadota</taxon>
        <taxon>Gammaproteobacteria</taxon>
        <taxon>Pseudomonadales</taxon>
        <taxon>Pseudomonadaceae</taxon>
        <taxon>Pseudomonas</taxon>
    </lineage>
</organism>
<dbReference type="AlphaFoldDB" id="A0A9X4BYN6"/>
<evidence type="ECO:0000256" key="1">
    <source>
        <dbReference type="SAM" id="MobiDB-lite"/>
    </source>
</evidence>
<reference evidence="2 3" key="1">
    <citation type="submission" date="2022-05" db="EMBL/GenBank/DDBJ databases">
        <title>Novel Pseudomonas spp. Isolated from a Rainbow Trout Aquaculture Facility.</title>
        <authorList>
            <person name="Testerman T."/>
            <person name="Graf J."/>
        </authorList>
    </citation>
    <scope>NUCLEOTIDE SEQUENCE [LARGE SCALE GENOMIC DNA]</scope>
    <source>
        <strain evidence="2 3">ID1042</strain>
    </source>
</reference>
<dbReference type="RefSeq" id="WP_273875378.1">
    <property type="nucleotide sequence ID" value="NZ_JAMDHA010000004.1"/>
</dbReference>
<comment type="caution">
    <text evidence="2">The sequence shown here is derived from an EMBL/GenBank/DDBJ whole genome shotgun (WGS) entry which is preliminary data.</text>
</comment>
<name>A0A9X4BYN6_9PSED</name>
<evidence type="ECO:0000313" key="2">
    <source>
        <dbReference type="EMBL" id="MDD1006845.1"/>
    </source>
</evidence>
<proteinExistence type="predicted"/>
<keyword evidence="3" id="KW-1185">Reference proteome</keyword>